<dbReference type="RefSeq" id="WP_138589515.1">
    <property type="nucleotide sequence ID" value="NZ_PNBW01000043.1"/>
</dbReference>
<evidence type="ECO:0000256" key="6">
    <source>
        <dbReference type="ARBA" id="ARBA00022989"/>
    </source>
</evidence>
<reference evidence="12 13" key="2">
    <citation type="submission" date="2019-06" db="EMBL/GenBank/DDBJ databases">
        <title>Co-occurence of chitin degradation, pigmentation and bioactivity in marine Pseudoalteromonas.</title>
        <authorList>
            <person name="Sonnenschein E.C."/>
            <person name="Bech P.K."/>
        </authorList>
    </citation>
    <scope>NUCLEOTIDE SEQUENCE [LARGE SCALE GENOMIC DNA]</scope>
    <source>
        <strain evidence="13">S3790</strain>
        <strain evidence="11 12">S3895</strain>
    </source>
</reference>
<keyword evidence="4 8" id="KW-0812">Transmembrane</keyword>
<keyword evidence="12" id="KW-1185">Reference proteome</keyword>
<evidence type="ECO:0000256" key="8">
    <source>
        <dbReference type="SAM" id="Phobius"/>
    </source>
</evidence>
<dbReference type="PANTHER" id="PTHR43066">
    <property type="entry name" value="RHOMBOID-RELATED PROTEIN"/>
    <property type="match status" value="1"/>
</dbReference>
<comment type="caution">
    <text evidence="10">The sequence shown here is derived from an EMBL/GenBank/DDBJ whole genome shotgun (WGS) entry which is preliminary data.</text>
</comment>
<evidence type="ECO:0000313" key="11">
    <source>
        <dbReference type="EMBL" id="TMO74892.1"/>
    </source>
</evidence>
<feature type="transmembrane region" description="Helical" evidence="8">
    <location>
        <begin position="82"/>
        <end position="102"/>
    </location>
</feature>
<comment type="subcellular location">
    <subcellularLocation>
        <location evidence="1">Membrane</location>
        <topology evidence="1">Multi-pass membrane protein</topology>
    </subcellularLocation>
</comment>
<keyword evidence="7 8" id="KW-0472">Membrane</keyword>
<dbReference type="OrthoDB" id="196054at2"/>
<protein>
    <submittedName>
        <fullName evidence="10">Rhombosortase</fullName>
    </submittedName>
</protein>
<evidence type="ECO:0000256" key="2">
    <source>
        <dbReference type="ARBA" id="ARBA00009045"/>
    </source>
</evidence>
<dbReference type="EMBL" id="PNBX01000002">
    <property type="protein sequence ID" value="TMO70599.1"/>
    <property type="molecule type" value="Genomic_DNA"/>
</dbReference>
<evidence type="ECO:0000313" key="13">
    <source>
        <dbReference type="Proteomes" id="UP000307217"/>
    </source>
</evidence>
<dbReference type="InterPro" id="IPR022764">
    <property type="entry name" value="Peptidase_S54_rhomboid_dom"/>
</dbReference>
<evidence type="ECO:0000256" key="5">
    <source>
        <dbReference type="ARBA" id="ARBA00022801"/>
    </source>
</evidence>
<evidence type="ECO:0000313" key="12">
    <source>
        <dbReference type="Proteomes" id="UP000307164"/>
    </source>
</evidence>
<keyword evidence="5" id="KW-0378">Hydrolase</keyword>
<feature type="transmembrane region" description="Helical" evidence="8">
    <location>
        <begin position="130"/>
        <end position="148"/>
    </location>
</feature>
<organism evidence="10 13">
    <name type="scientific">Pseudoalteromonas aurantia</name>
    <dbReference type="NCBI Taxonomy" id="43654"/>
    <lineage>
        <taxon>Bacteria</taxon>
        <taxon>Pseudomonadati</taxon>
        <taxon>Pseudomonadota</taxon>
        <taxon>Gammaproteobacteria</taxon>
        <taxon>Alteromonadales</taxon>
        <taxon>Pseudoalteromonadaceae</taxon>
        <taxon>Pseudoalteromonas</taxon>
    </lineage>
</organism>
<feature type="domain" description="Peptidase S54 rhomboid" evidence="9">
    <location>
        <begin position="43"/>
        <end position="186"/>
    </location>
</feature>
<keyword evidence="6 8" id="KW-1133">Transmembrane helix</keyword>
<proteinExistence type="inferred from homology"/>
<dbReference type="SUPFAM" id="SSF144091">
    <property type="entry name" value="Rhomboid-like"/>
    <property type="match status" value="1"/>
</dbReference>
<dbReference type="NCBIfam" id="TIGR03902">
    <property type="entry name" value="rhom_GG_sort"/>
    <property type="match status" value="1"/>
</dbReference>
<reference evidence="10 13" key="1">
    <citation type="submission" date="2018-01" db="EMBL/GenBank/DDBJ databases">
        <authorList>
            <person name="Paulsen S."/>
            <person name="Gram L.K."/>
        </authorList>
    </citation>
    <scope>NUCLEOTIDE SEQUENCE [LARGE SCALE GENOMIC DNA]</scope>
    <source>
        <strain evidence="10 13">S3790</strain>
        <strain evidence="11">S3895</strain>
    </source>
</reference>
<dbReference type="Proteomes" id="UP000307164">
    <property type="component" value="Unassembled WGS sequence"/>
</dbReference>
<evidence type="ECO:0000256" key="3">
    <source>
        <dbReference type="ARBA" id="ARBA00022670"/>
    </source>
</evidence>
<dbReference type="InterPro" id="IPR035952">
    <property type="entry name" value="Rhomboid-like_sf"/>
</dbReference>
<dbReference type="Pfam" id="PF01694">
    <property type="entry name" value="Rhomboid"/>
    <property type="match status" value="1"/>
</dbReference>
<feature type="transmembrane region" description="Helical" evidence="8">
    <location>
        <begin position="53"/>
        <end position="75"/>
    </location>
</feature>
<comment type="similarity">
    <text evidence="2">Belongs to the peptidase S54 family.</text>
</comment>
<dbReference type="Gene3D" id="1.20.1540.10">
    <property type="entry name" value="Rhomboid-like"/>
    <property type="match status" value="1"/>
</dbReference>
<evidence type="ECO:0000313" key="10">
    <source>
        <dbReference type="EMBL" id="TMO70599.1"/>
    </source>
</evidence>
<dbReference type="Proteomes" id="UP000307217">
    <property type="component" value="Unassembled WGS sequence"/>
</dbReference>
<dbReference type="GO" id="GO:0016020">
    <property type="term" value="C:membrane"/>
    <property type="evidence" value="ECO:0007669"/>
    <property type="project" value="UniProtKB-SubCell"/>
</dbReference>
<dbReference type="InterPro" id="IPR023826">
    <property type="entry name" value="Rhom-like_SP_proteobac"/>
</dbReference>
<evidence type="ECO:0000259" key="9">
    <source>
        <dbReference type="Pfam" id="PF01694"/>
    </source>
</evidence>
<gene>
    <name evidence="10" type="primary">rrtA</name>
    <name evidence="10" type="ORF">CWC19_00620</name>
    <name evidence="11" type="ORF">CWC20_09030</name>
</gene>
<evidence type="ECO:0000256" key="7">
    <source>
        <dbReference type="ARBA" id="ARBA00023136"/>
    </source>
</evidence>
<evidence type="ECO:0000256" key="4">
    <source>
        <dbReference type="ARBA" id="ARBA00022692"/>
    </source>
</evidence>
<dbReference type="GO" id="GO:0004252">
    <property type="term" value="F:serine-type endopeptidase activity"/>
    <property type="evidence" value="ECO:0007669"/>
    <property type="project" value="InterPro"/>
</dbReference>
<accession>A0A5S3VE34</accession>
<dbReference type="AlphaFoldDB" id="A0A5S3VE34"/>
<sequence length="199" mass="22681">MFDLPINRKYILPPLCLILLSTLFMAVNSNPLFEFNRSLIEQHQWWRIATSQFVHANWTHLGLNVLGIVFIWLLHAEHRSPLRYLVHTLFLAIWTGMGIWLFCPTINVYTGLSGLLHGVIVWGAVKDMCVGMRTGLLLFAGIWVKLGWEQWHGPSVDVGNLIDSRVAIEAHLIGAIGGLILSLNLLYELLKNHFFTDKK</sequence>
<evidence type="ECO:0000256" key="1">
    <source>
        <dbReference type="ARBA" id="ARBA00004141"/>
    </source>
</evidence>
<reference evidence="10" key="3">
    <citation type="submission" date="2019-09" db="EMBL/GenBank/DDBJ databases">
        <title>Co-occurence of chitin degradation, pigmentation and bioactivity in marine Pseudoalteromonas.</title>
        <authorList>
            <person name="Sonnenschein E.C."/>
            <person name="Bech P.K."/>
        </authorList>
    </citation>
    <scope>NUCLEOTIDE SEQUENCE</scope>
    <source>
        <strain evidence="10">S3790</strain>
    </source>
</reference>
<dbReference type="PANTHER" id="PTHR43066:SF1">
    <property type="entry name" value="RHOMBOID PROTEIN 2"/>
    <property type="match status" value="1"/>
</dbReference>
<dbReference type="GO" id="GO:0006508">
    <property type="term" value="P:proteolysis"/>
    <property type="evidence" value="ECO:0007669"/>
    <property type="project" value="UniProtKB-KW"/>
</dbReference>
<dbReference type="EMBL" id="PNBW01000043">
    <property type="protein sequence ID" value="TMO74892.1"/>
    <property type="molecule type" value="Genomic_DNA"/>
</dbReference>
<keyword evidence="3" id="KW-0645">Protease</keyword>
<name>A0A5S3VE34_9GAMM</name>
<feature type="transmembrane region" description="Helical" evidence="8">
    <location>
        <begin position="168"/>
        <end position="190"/>
    </location>
</feature>